<dbReference type="Proteomes" id="UP000245506">
    <property type="component" value="Unassembled WGS sequence"/>
</dbReference>
<keyword evidence="10" id="KW-0411">Iron-sulfur</keyword>
<dbReference type="PANTHER" id="PTHR33693:SF1">
    <property type="entry name" value="TYPE-4 URACIL-DNA GLYCOSYLASE"/>
    <property type="match status" value="1"/>
</dbReference>
<comment type="catalytic activity">
    <reaction evidence="1">
        <text>Hydrolyzes single-stranded DNA or mismatched double-stranded DNA and polynucleotides, releasing free uracil.</text>
        <dbReference type="EC" id="3.2.2.27"/>
    </reaction>
</comment>
<keyword evidence="9" id="KW-0408">Iron</keyword>
<gene>
    <name evidence="14" type="ORF">DKT75_03935</name>
</gene>
<dbReference type="OrthoDB" id="5290748at2"/>
<reference evidence="14 15" key="1">
    <citation type="submission" date="2018-05" db="EMBL/GenBank/DDBJ databases">
        <title>Leucothrix arctica sp. nov., isolated from Arctic seawater.</title>
        <authorList>
            <person name="Choi A."/>
            <person name="Baek K."/>
        </authorList>
    </citation>
    <scope>NUCLEOTIDE SEQUENCE [LARGE SCALE GENOMIC DNA]</scope>
    <source>
        <strain evidence="14 15">IMCC9719</strain>
    </source>
</reference>
<evidence type="ECO:0000256" key="3">
    <source>
        <dbReference type="ARBA" id="ARBA00012030"/>
    </source>
</evidence>
<comment type="similarity">
    <text evidence="2">Belongs to the uracil-DNA glycosylase (UDG) superfamily. Type 4 (UDGa) family.</text>
</comment>
<keyword evidence="15" id="KW-1185">Reference proteome</keyword>
<evidence type="ECO:0000256" key="8">
    <source>
        <dbReference type="ARBA" id="ARBA00022801"/>
    </source>
</evidence>
<dbReference type="GO" id="GO:0006281">
    <property type="term" value="P:DNA repair"/>
    <property type="evidence" value="ECO:0007669"/>
    <property type="project" value="UniProtKB-KW"/>
</dbReference>
<dbReference type="CDD" id="cd10030">
    <property type="entry name" value="UDG-F4_TTUDGA_SPO1dp_like"/>
    <property type="match status" value="1"/>
</dbReference>
<evidence type="ECO:0000256" key="7">
    <source>
        <dbReference type="ARBA" id="ARBA00022763"/>
    </source>
</evidence>
<dbReference type="InterPro" id="IPR005122">
    <property type="entry name" value="Uracil-DNA_glycosylase-like"/>
</dbReference>
<dbReference type="InterPro" id="IPR051536">
    <property type="entry name" value="UDG_Type-4/5"/>
</dbReference>
<evidence type="ECO:0000256" key="11">
    <source>
        <dbReference type="ARBA" id="ARBA00023204"/>
    </source>
</evidence>
<dbReference type="GO" id="GO:0046872">
    <property type="term" value="F:metal ion binding"/>
    <property type="evidence" value="ECO:0007669"/>
    <property type="project" value="UniProtKB-KW"/>
</dbReference>
<keyword evidence="5" id="KW-0004">4Fe-4S</keyword>
<evidence type="ECO:0000313" key="15">
    <source>
        <dbReference type="Proteomes" id="UP000245506"/>
    </source>
</evidence>
<evidence type="ECO:0000256" key="6">
    <source>
        <dbReference type="ARBA" id="ARBA00022723"/>
    </source>
</evidence>
<organism evidence="14 15">
    <name type="scientific">Leucothrix arctica</name>
    <dbReference type="NCBI Taxonomy" id="1481894"/>
    <lineage>
        <taxon>Bacteria</taxon>
        <taxon>Pseudomonadati</taxon>
        <taxon>Pseudomonadota</taxon>
        <taxon>Gammaproteobacteria</taxon>
        <taxon>Thiotrichales</taxon>
        <taxon>Thiotrichaceae</taxon>
        <taxon>Leucothrix</taxon>
    </lineage>
</organism>
<proteinExistence type="inferred from homology"/>
<dbReference type="SMART" id="SM00987">
    <property type="entry name" value="UreE_C"/>
    <property type="match status" value="1"/>
</dbReference>
<dbReference type="SMART" id="SM00986">
    <property type="entry name" value="UDG"/>
    <property type="match status" value="1"/>
</dbReference>
<dbReference type="InterPro" id="IPR005273">
    <property type="entry name" value="Ura-DNA_glyco_family4"/>
</dbReference>
<dbReference type="InterPro" id="IPR036895">
    <property type="entry name" value="Uracil-DNA_glycosylase-like_sf"/>
</dbReference>
<evidence type="ECO:0000256" key="5">
    <source>
        <dbReference type="ARBA" id="ARBA00022485"/>
    </source>
</evidence>
<keyword evidence="11" id="KW-0234">DNA repair</keyword>
<dbReference type="Pfam" id="PF03167">
    <property type="entry name" value="UDG"/>
    <property type="match status" value="1"/>
</dbReference>
<dbReference type="GO" id="GO:0004844">
    <property type="term" value="F:uracil DNA N-glycosylase activity"/>
    <property type="evidence" value="ECO:0007669"/>
    <property type="project" value="UniProtKB-EC"/>
</dbReference>
<dbReference type="AlphaFoldDB" id="A0A317CPQ8"/>
<feature type="region of interest" description="Disordered" evidence="12">
    <location>
        <begin position="61"/>
        <end position="87"/>
    </location>
</feature>
<evidence type="ECO:0000256" key="4">
    <source>
        <dbReference type="ARBA" id="ARBA00019403"/>
    </source>
</evidence>
<keyword evidence="7" id="KW-0227">DNA damage</keyword>
<dbReference type="SUPFAM" id="SSF52141">
    <property type="entry name" value="Uracil-DNA glycosylase-like"/>
    <property type="match status" value="1"/>
</dbReference>
<evidence type="ECO:0000256" key="9">
    <source>
        <dbReference type="ARBA" id="ARBA00023004"/>
    </source>
</evidence>
<evidence type="ECO:0000256" key="10">
    <source>
        <dbReference type="ARBA" id="ARBA00023014"/>
    </source>
</evidence>
<evidence type="ECO:0000259" key="13">
    <source>
        <dbReference type="SMART" id="SM00986"/>
    </source>
</evidence>
<dbReference type="RefSeq" id="WP_109822133.1">
    <property type="nucleotide sequence ID" value="NZ_QGKL01000012.1"/>
</dbReference>
<dbReference type="EMBL" id="QGKL01000012">
    <property type="protein sequence ID" value="PWQ98292.1"/>
    <property type="molecule type" value="Genomic_DNA"/>
</dbReference>
<feature type="compositionally biased region" description="Low complexity" evidence="12">
    <location>
        <begin position="61"/>
        <end position="76"/>
    </location>
</feature>
<evidence type="ECO:0000313" key="14">
    <source>
        <dbReference type="EMBL" id="PWQ98292.1"/>
    </source>
</evidence>
<dbReference type="GO" id="GO:0051539">
    <property type="term" value="F:4 iron, 4 sulfur cluster binding"/>
    <property type="evidence" value="ECO:0007669"/>
    <property type="project" value="UniProtKB-KW"/>
</dbReference>
<evidence type="ECO:0000256" key="1">
    <source>
        <dbReference type="ARBA" id="ARBA00001400"/>
    </source>
</evidence>
<dbReference type="PANTHER" id="PTHR33693">
    <property type="entry name" value="TYPE-5 URACIL-DNA GLYCOSYLASE"/>
    <property type="match status" value="1"/>
</dbReference>
<comment type="caution">
    <text evidence="14">The sequence shown here is derived from an EMBL/GenBank/DDBJ whole genome shotgun (WGS) entry which is preliminary data.</text>
</comment>
<name>A0A317CPQ8_9GAMM</name>
<dbReference type="NCBIfam" id="TIGR00758">
    <property type="entry name" value="UDG_fam4"/>
    <property type="match status" value="1"/>
</dbReference>
<sequence>MSVNQQQLDYLQAMGIPVWISRDLEVPDAPVLTEFVAESAVTTDLSTIAAELNATHLDAQTTAAPTPSAQTARPTANAPVSPPASSGSLKVANDLIRDLGGVSQAKQRISDLAASLDADTKSAAVEAIPVQDLSQLGLAEIQQAVTSCTACNLSTHRKQTVFARGNTQAQWMIVGDIPRLQDEQEQSPFSGEVGVMLNNMLTSLSLDPSSVYVTNLMKCRPPLDGSPADYQAQSCNTYLRRQIDLVKPELVILMGRDTAQQILGSNQPMSALRQQVHQVDGYAAPMVATYHPAYLLKQPRLKVQTWKDLQYAKRVMS</sequence>
<dbReference type="EC" id="3.2.2.27" evidence="3"/>
<accession>A0A317CPQ8</accession>
<feature type="domain" description="Uracil-DNA glycosylase-like" evidence="13">
    <location>
        <begin position="162"/>
        <end position="310"/>
    </location>
</feature>
<keyword evidence="8" id="KW-0378">Hydrolase</keyword>
<evidence type="ECO:0000256" key="2">
    <source>
        <dbReference type="ARBA" id="ARBA00006521"/>
    </source>
</evidence>
<evidence type="ECO:0000256" key="12">
    <source>
        <dbReference type="SAM" id="MobiDB-lite"/>
    </source>
</evidence>
<dbReference type="Gene3D" id="3.40.470.10">
    <property type="entry name" value="Uracil-DNA glycosylase-like domain"/>
    <property type="match status" value="1"/>
</dbReference>
<keyword evidence="6" id="KW-0479">Metal-binding</keyword>
<protein>
    <recommendedName>
        <fullName evidence="4">Type-4 uracil-DNA glycosylase</fullName>
        <ecNumber evidence="3">3.2.2.27</ecNumber>
    </recommendedName>
</protein>